<reference evidence="1 2" key="1">
    <citation type="journal article" date="2014" name="Genome Announc.">
        <title>Draft genome sequences of six enterohepatic helicobacter species isolated from humans and one from rhesus macaques.</title>
        <authorList>
            <person name="Shen Z."/>
            <person name="Sheh A."/>
            <person name="Young S.K."/>
            <person name="Abouelliel A."/>
            <person name="Ward D.V."/>
            <person name="Earl A.M."/>
            <person name="Fox J.G."/>
        </authorList>
    </citation>
    <scope>NUCLEOTIDE SEQUENCE [LARGE SCALE GENOMIC DNA]</scope>
    <source>
        <strain evidence="1 2">MIT 99-5501</strain>
    </source>
</reference>
<gene>
    <name evidence="1" type="ORF">HMPREF2086_01810</name>
</gene>
<name>V8C572_9HELI</name>
<evidence type="ECO:0000313" key="2">
    <source>
        <dbReference type="Proteomes" id="UP000018731"/>
    </source>
</evidence>
<proteinExistence type="predicted"/>
<dbReference type="PATRIC" id="fig|1357400.3.peg.2447"/>
<dbReference type="RefSeq" id="WP_023928622.1">
    <property type="nucleotide sequence ID" value="NZ_KI669455.1"/>
</dbReference>
<organism evidence="1 2">
    <name type="scientific">Helicobacter macacae MIT 99-5501</name>
    <dbReference type="NCBI Taxonomy" id="1357400"/>
    <lineage>
        <taxon>Bacteria</taxon>
        <taxon>Pseudomonadati</taxon>
        <taxon>Campylobacterota</taxon>
        <taxon>Epsilonproteobacteria</taxon>
        <taxon>Campylobacterales</taxon>
        <taxon>Helicobacteraceae</taxon>
        <taxon>Helicobacter</taxon>
    </lineage>
</organism>
<evidence type="ECO:0000313" key="1">
    <source>
        <dbReference type="EMBL" id="ETD22499.1"/>
    </source>
</evidence>
<dbReference type="AlphaFoldDB" id="V8C572"/>
<dbReference type="Gene3D" id="3.30.920.90">
    <property type="match status" value="1"/>
</dbReference>
<accession>V8C572</accession>
<dbReference type="HOGENOM" id="CLU_1553160_0_0_7"/>
<protein>
    <submittedName>
        <fullName evidence="1">Uncharacterized protein</fullName>
    </submittedName>
</protein>
<dbReference type="Proteomes" id="UP000018731">
    <property type="component" value="Unassembled WGS sequence"/>
</dbReference>
<dbReference type="EMBL" id="AZJI01000009">
    <property type="protein sequence ID" value="ETD22499.1"/>
    <property type="molecule type" value="Genomic_DNA"/>
</dbReference>
<sequence>MQNLHFSPQEREKLEKALKLFFERSSTQSDTIVGLNTFDIISYLGFLVDYGFFVDCSFGVGKKAKDTWIIFIRKDIPNIKASWGVYPRVCFHNTNSQIEVSIDISTSKHKITKKLYDFVAKPKVSNYNSQNSQNAYFSYPSYDIDSIITKLEKDLRWFLQLPTSELEYAHKI</sequence>
<comment type="caution">
    <text evidence="1">The sequence shown here is derived from an EMBL/GenBank/DDBJ whole genome shotgun (WGS) entry which is preliminary data.</text>
</comment>
<keyword evidence="2" id="KW-1185">Reference proteome</keyword>